<accession>A0A3T0HVF1</accession>
<name>A0A3T0HVF1_9BACI</name>
<evidence type="ECO:0000313" key="1">
    <source>
        <dbReference type="EMBL" id="AZU61056.1"/>
    </source>
</evidence>
<dbReference type="KEGG" id="nmk:CHR53_07200"/>
<dbReference type="AlphaFoldDB" id="A0A3T0HVF1"/>
<protein>
    <submittedName>
        <fullName evidence="1">Uncharacterized protein</fullName>
    </submittedName>
</protein>
<dbReference type="RefSeq" id="WP_127485888.1">
    <property type="nucleotide sequence ID" value="NZ_CP022572.1"/>
</dbReference>
<evidence type="ECO:0000313" key="2">
    <source>
        <dbReference type="Proteomes" id="UP000282892"/>
    </source>
</evidence>
<organism evidence="1 2">
    <name type="scientific">Neobacillus mesonae</name>
    <dbReference type="NCBI Taxonomy" id="1193713"/>
    <lineage>
        <taxon>Bacteria</taxon>
        <taxon>Bacillati</taxon>
        <taxon>Bacillota</taxon>
        <taxon>Bacilli</taxon>
        <taxon>Bacillales</taxon>
        <taxon>Bacillaceae</taxon>
        <taxon>Neobacillus</taxon>
    </lineage>
</organism>
<gene>
    <name evidence="1" type="ORF">CHR53_07200</name>
</gene>
<dbReference type="EMBL" id="CP022572">
    <property type="protein sequence ID" value="AZU61056.1"/>
    <property type="molecule type" value="Genomic_DNA"/>
</dbReference>
<reference evidence="1 2" key="1">
    <citation type="submission" date="2017-07" db="EMBL/GenBank/DDBJ databases">
        <title>The complete genome sequence of Bacillus mesonae strain H20-5, an efficient strain improving plant abiotic stress resistance.</title>
        <authorList>
            <person name="Kim S.Y."/>
            <person name="Song H."/>
            <person name="Sang M.K."/>
            <person name="Weon H.-Y."/>
            <person name="Song J."/>
        </authorList>
    </citation>
    <scope>NUCLEOTIDE SEQUENCE [LARGE SCALE GENOMIC DNA]</scope>
    <source>
        <strain evidence="1 2">H20-5</strain>
    </source>
</reference>
<proteinExistence type="predicted"/>
<dbReference type="Proteomes" id="UP000282892">
    <property type="component" value="Chromosome"/>
</dbReference>
<sequence>MTEREKRYIIALLTMQKHAYETAEKIAAVFGGDTRIENELVRDAFVYKTLEIAVSYTAVEIISDYYYDKISDDQLLRGIEYLMVGDEIAAYKAVYGDE</sequence>
<keyword evidence="2" id="KW-1185">Reference proteome</keyword>